<sequence length="429" mass="49117">MDNGPRRPINKQRDTDVNLRVAALMGSNGQWDVNKLQLLFPENEVTRIFQMQIGDVADRDIWAYTPQGAYTVKSGYVLASKMKEAEAVRIMESAPGILELKRHIWTVPTIPKIRNFLWRAVSGALAVTERLNTRGLDLDTRCKVCKSAVETIEHVLFKCTMAQDAWSIVGLQPLPSQMHLSLLELLNMYLQKMSDETVPVLQRQAIPWILWTIWKNRNMLLYADTQESLIIQIQKAVEEANLWKELNTMQPTPTTVNGLNEETKKWDPPLPSYVKCNIHANWRNAKLHSGVSFIVRDQSGNVLHHARDANTFSPNRATAELRCLVWTLQSLKDLGYQDVVIGSHFREIVEAIKKPLEWPLFRMFLQKINTFCGMFRSVAFELETVSSNQIEREIAKSVLRDGRFQSYLALGGPAWLHQRILRDALLISS</sequence>
<feature type="domain" description="RNase H type-1" evidence="1">
    <location>
        <begin position="278"/>
        <end position="396"/>
    </location>
</feature>
<gene>
    <name evidence="3" type="ORF">Bca52824_040819</name>
</gene>
<dbReference type="Proteomes" id="UP000886595">
    <property type="component" value="Unassembled WGS sequence"/>
</dbReference>
<dbReference type="Pfam" id="PF13966">
    <property type="entry name" value="zf-RVT"/>
    <property type="match status" value="1"/>
</dbReference>
<protein>
    <recommendedName>
        <fullName evidence="5">Reverse transcriptase zinc-binding domain-containing protein</fullName>
    </recommendedName>
</protein>
<dbReference type="InterPro" id="IPR052929">
    <property type="entry name" value="RNase_H-like_EbsB-rel"/>
</dbReference>
<proteinExistence type="predicted"/>
<reference evidence="3 4" key="1">
    <citation type="submission" date="2020-02" db="EMBL/GenBank/DDBJ databases">
        <authorList>
            <person name="Ma Q."/>
            <person name="Huang Y."/>
            <person name="Song X."/>
            <person name="Pei D."/>
        </authorList>
    </citation>
    <scope>NUCLEOTIDE SEQUENCE [LARGE SCALE GENOMIC DNA]</scope>
    <source>
        <strain evidence="3">Sxm20200214</strain>
        <tissue evidence="3">Leaf</tissue>
    </source>
</reference>
<feature type="domain" description="Reverse transcriptase zinc-binding" evidence="2">
    <location>
        <begin position="70"/>
        <end position="166"/>
    </location>
</feature>
<name>A0A8X7UVV6_BRACI</name>
<evidence type="ECO:0000313" key="4">
    <source>
        <dbReference type="Proteomes" id="UP000886595"/>
    </source>
</evidence>
<evidence type="ECO:0000259" key="1">
    <source>
        <dbReference type="Pfam" id="PF13456"/>
    </source>
</evidence>
<evidence type="ECO:0000313" key="3">
    <source>
        <dbReference type="EMBL" id="KAG2294150.1"/>
    </source>
</evidence>
<dbReference type="PANTHER" id="PTHR47074:SF53">
    <property type="entry name" value="REVERSE TRANSCRIPTASE-LIKE PROTEIN"/>
    <property type="match status" value="1"/>
</dbReference>
<dbReference type="EMBL" id="JAAMPC010000009">
    <property type="protein sequence ID" value="KAG2294150.1"/>
    <property type="molecule type" value="Genomic_DNA"/>
</dbReference>
<comment type="caution">
    <text evidence="3">The sequence shown here is derived from an EMBL/GenBank/DDBJ whole genome shotgun (WGS) entry which is preliminary data.</text>
</comment>
<dbReference type="InterPro" id="IPR026960">
    <property type="entry name" value="RVT-Znf"/>
</dbReference>
<organism evidence="3 4">
    <name type="scientific">Brassica carinata</name>
    <name type="common">Ethiopian mustard</name>
    <name type="synonym">Abyssinian cabbage</name>
    <dbReference type="NCBI Taxonomy" id="52824"/>
    <lineage>
        <taxon>Eukaryota</taxon>
        <taxon>Viridiplantae</taxon>
        <taxon>Streptophyta</taxon>
        <taxon>Embryophyta</taxon>
        <taxon>Tracheophyta</taxon>
        <taxon>Spermatophyta</taxon>
        <taxon>Magnoliopsida</taxon>
        <taxon>eudicotyledons</taxon>
        <taxon>Gunneridae</taxon>
        <taxon>Pentapetalae</taxon>
        <taxon>rosids</taxon>
        <taxon>malvids</taxon>
        <taxon>Brassicales</taxon>
        <taxon>Brassicaceae</taxon>
        <taxon>Brassiceae</taxon>
        <taxon>Brassica</taxon>
    </lineage>
</organism>
<dbReference type="OrthoDB" id="1045750at2759"/>
<evidence type="ECO:0008006" key="5">
    <source>
        <dbReference type="Google" id="ProtNLM"/>
    </source>
</evidence>
<dbReference type="GO" id="GO:0004523">
    <property type="term" value="F:RNA-DNA hybrid ribonuclease activity"/>
    <property type="evidence" value="ECO:0007669"/>
    <property type="project" value="InterPro"/>
</dbReference>
<dbReference type="InterPro" id="IPR002156">
    <property type="entry name" value="RNaseH_domain"/>
</dbReference>
<dbReference type="PANTHER" id="PTHR47074">
    <property type="entry name" value="BNAC02G40300D PROTEIN"/>
    <property type="match status" value="1"/>
</dbReference>
<dbReference type="GO" id="GO:0003676">
    <property type="term" value="F:nucleic acid binding"/>
    <property type="evidence" value="ECO:0007669"/>
    <property type="project" value="InterPro"/>
</dbReference>
<dbReference type="AlphaFoldDB" id="A0A8X7UVV6"/>
<accession>A0A8X7UVV6</accession>
<dbReference type="Pfam" id="PF13456">
    <property type="entry name" value="RVT_3"/>
    <property type="match status" value="1"/>
</dbReference>
<keyword evidence="4" id="KW-1185">Reference proteome</keyword>
<evidence type="ECO:0000259" key="2">
    <source>
        <dbReference type="Pfam" id="PF13966"/>
    </source>
</evidence>